<feature type="region of interest" description="Disordered" evidence="3">
    <location>
        <begin position="58"/>
        <end position="131"/>
    </location>
</feature>
<protein>
    <recommendedName>
        <fullName evidence="4">WRC domain-containing protein</fullName>
    </recommendedName>
</protein>
<feature type="compositionally biased region" description="Gly residues" evidence="3">
    <location>
        <begin position="199"/>
        <end position="210"/>
    </location>
</feature>
<feature type="compositionally biased region" description="Basic and acidic residues" evidence="3">
    <location>
        <begin position="83"/>
        <end position="94"/>
    </location>
</feature>
<reference evidence="5" key="2">
    <citation type="journal article" date="2023" name="Plants (Basel)">
        <title>Annotation of the Turnera subulata (Passifloraceae) Draft Genome Reveals the S-Locus Evolved after the Divergence of Turneroideae from Passifloroideae in a Stepwise Manner.</title>
        <authorList>
            <person name="Henning P.M."/>
            <person name="Roalson E.H."/>
            <person name="Mir W."/>
            <person name="McCubbin A.G."/>
            <person name="Shore J.S."/>
        </authorList>
    </citation>
    <scope>NUCLEOTIDE SEQUENCE</scope>
    <source>
        <strain evidence="5">F60SS</strain>
    </source>
</reference>
<dbReference type="Proteomes" id="UP001141552">
    <property type="component" value="Unassembled WGS sequence"/>
</dbReference>
<dbReference type="EMBL" id="JAKUCV010004322">
    <property type="protein sequence ID" value="KAJ4835724.1"/>
    <property type="molecule type" value="Genomic_DNA"/>
</dbReference>
<evidence type="ECO:0000313" key="5">
    <source>
        <dbReference type="EMBL" id="KAJ4835724.1"/>
    </source>
</evidence>
<evidence type="ECO:0000256" key="2">
    <source>
        <dbReference type="PROSITE-ProRule" id="PRU01002"/>
    </source>
</evidence>
<dbReference type="PROSITE" id="PS51667">
    <property type="entry name" value="WRC"/>
    <property type="match status" value="1"/>
</dbReference>
<comment type="caution">
    <text evidence="5">The sequence shown here is derived from an EMBL/GenBank/DDBJ whole genome shotgun (WGS) entry which is preliminary data.</text>
</comment>
<dbReference type="Pfam" id="PF08879">
    <property type="entry name" value="WRC"/>
    <property type="match status" value="1"/>
</dbReference>
<dbReference type="PANTHER" id="PTHR34122:SF1">
    <property type="entry name" value="EXPRESSED PROTEIN"/>
    <property type="match status" value="1"/>
</dbReference>
<dbReference type="PANTHER" id="PTHR34122">
    <property type="entry name" value="EXPRESSED PROTEIN-RELATED"/>
    <property type="match status" value="1"/>
</dbReference>
<evidence type="ECO:0000259" key="4">
    <source>
        <dbReference type="PROSITE" id="PS51667"/>
    </source>
</evidence>
<feature type="compositionally biased region" description="Basic and acidic residues" evidence="3">
    <location>
        <begin position="186"/>
        <end position="197"/>
    </location>
</feature>
<organism evidence="5 6">
    <name type="scientific">Turnera subulata</name>
    <dbReference type="NCBI Taxonomy" id="218843"/>
    <lineage>
        <taxon>Eukaryota</taxon>
        <taxon>Viridiplantae</taxon>
        <taxon>Streptophyta</taxon>
        <taxon>Embryophyta</taxon>
        <taxon>Tracheophyta</taxon>
        <taxon>Spermatophyta</taxon>
        <taxon>Magnoliopsida</taxon>
        <taxon>eudicotyledons</taxon>
        <taxon>Gunneridae</taxon>
        <taxon>Pentapetalae</taxon>
        <taxon>rosids</taxon>
        <taxon>fabids</taxon>
        <taxon>Malpighiales</taxon>
        <taxon>Passifloraceae</taxon>
        <taxon>Turnera</taxon>
    </lineage>
</organism>
<sequence>MRIRKRQVPLPLSSLSPVPLSDPLLLSRSPPVVQLQLHTTTPNALHHLAQEADKLSYLLHDSPPSDRPNHPIAPPPGDNNKVLLEKKDERERSINDSGKGSSSFSGAERETLAPHQQPTISLSSQVGSWGEGETAFPLKKRRGLSLERKSGTEETILLEKDKKMMKTKMNKKSVAQDGNNALGNNIKEDNKESKEEGSVDGGGGTSGGGGGRKRGRGGGGALLEGSRCSRVNGRGWRCCQQTLVGYSLCEHHLGKGRLRSMNSVRSRSSTTKNTTTAPPKNIKPESHPIIPSSTSPSFEEKEEIRDVPSDVKVGGEAAGDYDHEKQQQQQQLFVMSPKKKMKLGMVKARSISSLLGQASDAIEVTDDNN</sequence>
<accession>A0A9Q0JBS8</accession>
<gene>
    <name evidence="5" type="ORF">Tsubulata_049733</name>
</gene>
<feature type="compositionally biased region" description="Polar residues" evidence="3">
    <location>
        <begin position="114"/>
        <end position="127"/>
    </location>
</feature>
<keyword evidence="6" id="KW-1185">Reference proteome</keyword>
<dbReference type="OrthoDB" id="686202at2759"/>
<evidence type="ECO:0000256" key="3">
    <source>
        <dbReference type="SAM" id="MobiDB-lite"/>
    </source>
</evidence>
<feature type="compositionally biased region" description="Polar residues" evidence="3">
    <location>
        <begin position="95"/>
        <end position="105"/>
    </location>
</feature>
<comment type="caution">
    <text evidence="2">Lacks conserved residue(s) required for the propagation of feature annotation.</text>
</comment>
<proteinExistence type="predicted"/>
<dbReference type="AlphaFoldDB" id="A0A9Q0JBS8"/>
<feature type="domain" description="WRC" evidence="4">
    <location>
        <begin position="222"/>
        <end position="266"/>
    </location>
</feature>
<feature type="region of interest" description="Disordered" evidence="3">
    <location>
        <begin position="161"/>
        <end position="226"/>
    </location>
</feature>
<name>A0A9Q0JBS8_9ROSI</name>
<feature type="region of interest" description="Disordered" evidence="3">
    <location>
        <begin position="260"/>
        <end position="327"/>
    </location>
</feature>
<evidence type="ECO:0000313" key="6">
    <source>
        <dbReference type="Proteomes" id="UP001141552"/>
    </source>
</evidence>
<feature type="region of interest" description="Disordered" evidence="3">
    <location>
        <begin position="1"/>
        <end position="22"/>
    </location>
</feature>
<feature type="compositionally biased region" description="Basic and acidic residues" evidence="3">
    <location>
        <begin position="298"/>
        <end position="309"/>
    </location>
</feature>
<evidence type="ECO:0000256" key="1">
    <source>
        <dbReference type="ARBA" id="ARBA00023242"/>
    </source>
</evidence>
<dbReference type="InterPro" id="IPR014977">
    <property type="entry name" value="WRC_dom"/>
</dbReference>
<reference evidence="5" key="1">
    <citation type="submission" date="2022-02" db="EMBL/GenBank/DDBJ databases">
        <authorList>
            <person name="Henning P.M."/>
            <person name="McCubbin A.G."/>
            <person name="Shore J.S."/>
        </authorList>
    </citation>
    <scope>NUCLEOTIDE SEQUENCE</scope>
    <source>
        <strain evidence="5">F60SS</strain>
        <tissue evidence="5">Leaves</tissue>
    </source>
</reference>
<feature type="compositionally biased region" description="Low complexity" evidence="3">
    <location>
        <begin position="287"/>
        <end position="297"/>
    </location>
</feature>
<keyword evidence="1" id="KW-0539">Nucleus</keyword>
<feature type="compositionally biased region" description="Low complexity" evidence="3">
    <location>
        <begin position="8"/>
        <end position="22"/>
    </location>
</feature>
<feature type="compositionally biased region" description="Low complexity" evidence="3">
    <location>
        <begin position="262"/>
        <end position="276"/>
    </location>
</feature>